<dbReference type="InParanoid" id="A0A1X7V215"/>
<sequence>MTIISQLLVELSVQFLVEFPVRLLVKLRVKERQGRINKLWSQKMRMKVGKRNKGRTQSVKRKRNSIYHQQRDL</sequence>
<protein>
    <submittedName>
        <fullName evidence="2">Uncharacterized protein</fullName>
    </submittedName>
</protein>
<feature type="compositionally biased region" description="Basic residues" evidence="1">
    <location>
        <begin position="50"/>
        <end position="65"/>
    </location>
</feature>
<dbReference type="EnsemblMetazoa" id="Aqu2.1.34053_001">
    <property type="protein sequence ID" value="Aqu2.1.34053_001"/>
    <property type="gene ID" value="Aqu2.1.34053"/>
</dbReference>
<evidence type="ECO:0000256" key="1">
    <source>
        <dbReference type="SAM" id="MobiDB-lite"/>
    </source>
</evidence>
<reference evidence="2" key="1">
    <citation type="submission" date="2017-05" db="UniProtKB">
        <authorList>
            <consortium name="EnsemblMetazoa"/>
        </authorList>
    </citation>
    <scope>IDENTIFICATION</scope>
</reference>
<name>A0A1X7V215_AMPQE</name>
<accession>A0A1X7V215</accession>
<organism evidence="2">
    <name type="scientific">Amphimedon queenslandica</name>
    <name type="common">Sponge</name>
    <dbReference type="NCBI Taxonomy" id="400682"/>
    <lineage>
        <taxon>Eukaryota</taxon>
        <taxon>Metazoa</taxon>
        <taxon>Porifera</taxon>
        <taxon>Demospongiae</taxon>
        <taxon>Heteroscleromorpha</taxon>
        <taxon>Haplosclerida</taxon>
        <taxon>Niphatidae</taxon>
        <taxon>Amphimedon</taxon>
    </lineage>
</organism>
<dbReference type="AlphaFoldDB" id="A0A1X7V215"/>
<proteinExistence type="predicted"/>
<feature type="region of interest" description="Disordered" evidence="1">
    <location>
        <begin position="50"/>
        <end position="73"/>
    </location>
</feature>
<evidence type="ECO:0000313" key="2">
    <source>
        <dbReference type="EnsemblMetazoa" id="Aqu2.1.34053_001"/>
    </source>
</evidence>